<reference evidence="2 3" key="1">
    <citation type="submission" date="2021-06" db="EMBL/GenBank/DDBJ databases">
        <title>Whole genome sequences of Flavobacterium sp. KK2020170 and assembly.</title>
        <authorList>
            <person name="Kitahara K."/>
            <person name="Miyoshi S."/>
            <person name="Uesaka K."/>
        </authorList>
    </citation>
    <scope>NUCLEOTIDE SEQUENCE [LARGE SCALE GENOMIC DNA]</scope>
    <source>
        <strain evidence="2 3">KK2020170</strain>
    </source>
</reference>
<dbReference type="InterPro" id="IPR013520">
    <property type="entry name" value="Ribonucl_H"/>
</dbReference>
<dbReference type="PANTHER" id="PTHR30231:SF41">
    <property type="entry name" value="DNA POLYMERASE III SUBUNIT EPSILON"/>
    <property type="match status" value="1"/>
</dbReference>
<feature type="domain" description="Exonuclease" evidence="1">
    <location>
        <begin position="33"/>
        <end position="202"/>
    </location>
</feature>
<dbReference type="SUPFAM" id="SSF53098">
    <property type="entry name" value="Ribonuclease H-like"/>
    <property type="match status" value="1"/>
</dbReference>
<dbReference type="NCBIfam" id="TIGR00573">
    <property type="entry name" value="dnaq"/>
    <property type="match status" value="1"/>
</dbReference>
<accession>A0ABM7S6Y7</accession>
<evidence type="ECO:0000259" key="1">
    <source>
        <dbReference type="SMART" id="SM00479"/>
    </source>
</evidence>
<gene>
    <name evidence="2" type="ORF">KK2020170_19940</name>
</gene>
<dbReference type="InterPro" id="IPR006054">
    <property type="entry name" value="DnaQ"/>
</dbReference>
<dbReference type="Proteomes" id="UP000825258">
    <property type="component" value="Chromosome"/>
</dbReference>
<sequence>MNWNWFKKIQKDAPQFWENYLASFSNSETIKNRYVVFDCETTGLNTKNDRILSIGAVSIVDNQIKVEDSFSMFLKQDIFKRESVPIHGILKEGIEEKYVEAEAIIRFLEFIKNATLVGHHASFDIEMVNQALKRLEVGKLKNQYMDTDIMYQKLKHYSSEEHTSLDELCDVFKIKKSDRHTASGDAFITALVFLKLKRKLEI</sequence>
<dbReference type="CDD" id="cd06127">
    <property type="entry name" value="DEDDh"/>
    <property type="match status" value="1"/>
</dbReference>
<dbReference type="PANTHER" id="PTHR30231">
    <property type="entry name" value="DNA POLYMERASE III SUBUNIT EPSILON"/>
    <property type="match status" value="1"/>
</dbReference>
<dbReference type="InterPro" id="IPR036397">
    <property type="entry name" value="RNaseH_sf"/>
</dbReference>
<evidence type="ECO:0000313" key="2">
    <source>
        <dbReference type="EMBL" id="BCY29126.1"/>
    </source>
</evidence>
<dbReference type="SMART" id="SM00479">
    <property type="entry name" value="EXOIII"/>
    <property type="match status" value="1"/>
</dbReference>
<dbReference type="EMBL" id="AP024749">
    <property type="protein sequence ID" value="BCY29126.1"/>
    <property type="molecule type" value="Genomic_DNA"/>
</dbReference>
<protein>
    <submittedName>
        <fullName evidence="2">DNA polymerase III subunit epsilon</fullName>
    </submittedName>
</protein>
<dbReference type="InterPro" id="IPR012337">
    <property type="entry name" value="RNaseH-like_sf"/>
</dbReference>
<dbReference type="Gene3D" id="3.30.420.10">
    <property type="entry name" value="Ribonuclease H-like superfamily/Ribonuclease H"/>
    <property type="match status" value="1"/>
</dbReference>
<name>A0ABM7S6Y7_9FLAO</name>
<dbReference type="RefSeq" id="WP_221258219.1">
    <property type="nucleotide sequence ID" value="NZ_AP024749.1"/>
</dbReference>
<organism evidence="2 3">
    <name type="scientific">Flavobacterium okayamense</name>
    <dbReference type="NCBI Taxonomy" id="2830782"/>
    <lineage>
        <taxon>Bacteria</taxon>
        <taxon>Pseudomonadati</taxon>
        <taxon>Bacteroidota</taxon>
        <taxon>Flavobacteriia</taxon>
        <taxon>Flavobacteriales</taxon>
        <taxon>Flavobacteriaceae</taxon>
        <taxon>Flavobacterium</taxon>
    </lineage>
</organism>
<keyword evidence="3" id="KW-1185">Reference proteome</keyword>
<evidence type="ECO:0000313" key="3">
    <source>
        <dbReference type="Proteomes" id="UP000825258"/>
    </source>
</evidence>
<dbReference type="Pfam" id="PF00929">
    <property type="entry name" value="RNase_T"/>
    <property type="match status" value="1"/>
</dbReference>
<proteinExistence type="predicted"/>